<comment type="subcellular location">
    <subcellularLocation>
        <location evidence="1">Cell membrane</location>
        <topology evidence="1">Multi-pass membrane protein</topology>
    </subcellularLocation>
</comment>
<evidence type="ECO:0000313" key="7">
    <source>
        <dbReference type="EMBL" id="SMF31525.1"/>
    </source>
</evidence>
<keyword evidence="4 6" id="KW-1133">Transmembrane helix</keyword>
<evidence type="ECO:0000313" key="8">
    <source>
        <dbReference type="Proteomes" id="UP000192920"/>
    </source>
</evidence>
<dbReference type="EMBL" id="FXAG01000013">
    <property type="protein sequence ID" value="SMF31525.1"/>
    <property type="molecule type" value="Genomic_DNA"/>
</dbReference>
<evidence type="ECO:0000256" key="4">
    <source>
        <dbReference type="ARBA" id="ARBA00022989"/>
    </source>
</evidence>
<keyword evidence="3 6" id="KW-0812">Transmembrane</keyword>
<proteinExistence type="predicted"/>
<dbReference type="GO" id="GO:0005886">
    <property type="term" value="C:plasma membrane"/>
    <property type="evidence" value="ECO:0007669"/>
    <property type="project" value="UniProtKB-SubCell"/>
</dbReference>
<evidence type="ECO:0000256" key="5">
    <source>
        <dbReference type="ARBA" id="ARBA00023136"/>
    </source>
</evidence>
<evidence type="ECO:0000256" key="2">
    <source>
        <dbReference type="ARBA" id="ARBA00022475"/>
    </source>
</evidence>
<gene>
    <name evidence="7" type="ORF">SAMN02745746_02527</name>
</gene>
<evidence type="ECO:0000256" key="3">
    <source>
        <dbReference type="ARBA" id="ARBA00022692"/>
    </source>
</evidence>
<protein>
    <submittedName>
        <fullName evidence="7">Resistance to homoserine/threonine (RhtB) family protein</fullName>
    </submittedName>
</protein>
<evidence type="ECO:0000256" key="1">
    <source>
        <dbReference type="ARBA" id="ARBA00004651"/>
    </source>
</evidence>
<reference evidence="8" key="1">
    <citation type="submission" date="2017-04" db="EMBL/GenBank/DDBJ databases">
        <authorList>
            <person name="Varghese N."/>
            <person name="Submissions S."/>
        </authorList>
    </citation>
    <scope>NUCLEOTIDE SEQUENCE [LARGE SCALE GENOMIC DNA]</scope>
    <source>
        <strain evidence="8">DSM 22618</strain>
    </source>
</reference>
<keyword evidence="5 6" id="KW-0472">Membrane</keyword>
<feature type="transmembrane region" description="Helical" evidence="6">
    <location>
        <begin position="6"/>
        <end position="29"/>
    </location>
</feature>
<dbReference type="Pfam" id="PF01810">
    <property type="entry name" value="LysE"/>
    <property type="match status" value="1"/>
</dbReference>
<organism evidence="7 8">
    <name type="scientific">Pseudogulbenkiania subflava DSM 22618</name>
    <dbReference type="NCBI Taxonomy" id="1123014"/>
    <lineage>
        <taxon>Bacteria</taxon>
        <taxon>Pseudomonadati</taxon>
        <taxon>Pseudomonadota</taxon>
        <taxon>Betaproteobacteria</taxon>
        <taxon>Neisseriales</taxon>
        <taxon>Chromobacteriaceae</taxon>
        <taxon>Pseudogulbenkiania</taxon>
    </lineage>
</organism>
<feature type="transmembrane region" description="Helical" evidence="6">
    <location>
        <begin position="154"/>
        <end position="175"/>
    </location>
</feature>
<dbReference type="InterPro" id="IPR001123">
    <property type="entry name" value="LeuE-type"/>
</dbReference>
<feature type="transmembrane region" description="Helical" evidence="6">
    <location>
        <begin position="131"/>
        <end position="148"/>
    </location>
</feature>
<sequence>MSELISLSGIVIALAIGAASPGPSFLMVARTAVSHGRKAGLAAACGMGLGAFVFASAALLGLSAALTAVPWLYVAFKISGGMYLLYIASKIWRSAKEPLQDVDAETVNEQSNLHKQFAQGLATQVSNPKTAIVYGSVFAAFLPSTPTLHFNAAVLISVVLIEAGWYAIVAALLSAPQSRRTYLRYKKWVDRSAGAIMGALGIRLATTATVQ</sequence>
<accession>A0A1Y6BVX9</accession>
<evidence type="ECO:0000256" key="6">
    <source>
        <dbReference type="SAM" id="Phobius"/>
    </source>
</evidence>
<feature type="transmembrane region" description="Helical" evidence="6">
    <location>
        <begin position="41"/>
        <end position="62"/>
    </location>
</feature>
<dbReference type="AlphaFoldDB" id="A0A1Y6BVX9"/>
<dbReference type="PANTHER" id="PTHR30086">
    <property type="entry name" value="ARGININE EXPORTER PROTEIN ARGO"/>
    <property type="match status" value="1"/>
</dbReference>
<dbReference type="STRING" id="1123014.SAMN02745746_02527"/>
<dbReference type="GO" id="GO:0015171">
    <property type="term" value="F:amino acid transmembrane transporter activity"/>
    <property type="evidence" value="ECO:0007669"/>
    <property type="project" value="TreeGrafter"/>
</dbReference>
<dbReference type="RefSeq" id="WP_085276751.1">
    <property type="nucleotide sequence ID" value="NZ_FXAG01000013.1"/>
</dbReference>
<keyword evidence="8" id="KW-1185">Reference proteome</keyword>
<feature type="transmembrane region" description="Helical" evidence="6">
    <location>
        <begin position="68"/>
        <end position="88"/>
    </location>
</feature>
<dbReference type="PANTHER" id="PTHR30086:SF19">
    <property type="entry name" value="THREONINE EFFLUX PROTEIN"/>
    <property type="match status" value="1"/>
</dbReference>
<dbReference type="Proteomes" id="UP000192920">
    <property type="component" value="Unassembled WGS sequence"/>
</dbReference>
<name>A0A1Y6BVX9_9NEIS</name>
<keyword evidence="2" id="KW-1003">Cell membrane</keyword>